<dbReference type="RefSeq" id="YP_009214550.1">
    <property type="nucleotide sequence ID" value="NC_028962.1"/>
</dbReference>
<reference evidence="1 2" key="1">
    <citation type="journal article" date="2015" name="Appl. Environ. Microbiol.">
        <title>Two Phages, phiIPLA-RODI and phiIPLA-C1C, Lyse Mono- and Dual-Species Staphylococcal Biofilms.</title>
        <authorList>
            <person name="Gutierrez D."/>
            <person name="Vandenheuvel D."/>
            <person name="Martinez B."/>
            <person name="Rodriguez A."/>
            <person name="Lavigne R."/>
            <person name="Garcia P."/>
        </authorList>
    </citation>
    <scope>NUCLEOTIDE SEQUENCE [LARGE SCALE GENOMIC DNA]</scope>
</reference>
<evidence type="ECO:0000313" key="2">
    <source>
        <dbReference type="Proteomes" id="UP000032689"/>
    </source>
</evidence>
<name>A0A0D3MWC5_9CAUD</name>
<dbReference type="KEGG" id="vg:26640967"/>
<evidence type="ECO:0000313" key="1">
    <source>
        <dbReference type="EMBL" id="AJA42270.1"/>
    </source>
</evidence>
<proteinExistence type="predicted"/>
<dbReference type="EMBL" id="KP027447">
    <property type="protein sequence ID" value="AJA42270.1"/>
    <property type="molecule type" value="Genomic_DNA"/>
</dbReference>
<organism evidence="1 2">
    <name type="scientific">Staphylococcus phage vB_SepM_ phiIPLA-C1C</name>
    <dbReference type="NCBI Taxonomy" id="1572704"/>
    <lineage>
        <taxon>Viruses</taxon>
        <taxon>Duplodnaviria</taxon>
        <taxon>Heunggongvirae</taxon>
        <taxon>Uroviricota</taxon>
        <taxon>Caudoviricetes</taxon>
        <taxon>Herelleviridae</taxon>
        <taxon>Twortvirinae</taxon>
        <taxon>Sepunavirus</taxon>
        <taxon>Sepunavirus IPLAC1C</taxon>
    </lineage>
</organism>
<protein>
    <submittedName>
        <fullName evidence="1">Uncharacterized protein</fullName>
    </submittedName>
</protein>
<keyword evidence="2" id="KW-1185">Reference proteome</keyword>
<dbReference type="GeneID" id="26640967"/>
<accession>A0A0D3MWC5</accession>
<dbReference type="Proteomes" id="UP000032689">
    <property type="component" value="Segment"/>
</dbReference>
<sequence length="93" mass="10949">MSKIVFEDYYREFRLKVEKAGEQIIATVDCDLEYAPVIYDDGLDKVNLVADIKRDTKKPLSENELLEYATTIAKAHRAIEYFHKVLYLKGYRR</sequence>